<name>A0A9W4XMM9_9PLEO</name>
<dbReference type="Proteomes" id="UP001152607">
    <property type="component" value="Unassembled WGS sequence"/>
</dbReference>
<accession>A0A9W4XMM9</accession>
<proteinExistence type="predicted"/>
<keyword evidence="2" id="KW-1185">Reference proteome</keyword>
<reference evidence="1" key="1">
    <citation type="submission" date="2023-01" db="EMBL/GenBank/DDBJ databases">
        <authorList>
            <person name="Van Ghelder C."/>
            <person name="Rancurel C."/>
        </authorList>
    </citation>
    <scope>NUCLEOTIDE SEQUENCE</scope>
    <source>
        <strain evidence="1">CNCM I-4278</strain>
    </source>
</reference>
<dbReference type="AlphaFoldDB" id="A0A9W4XMM9"/>
<gene>
    <name evidence="1" type="ORF">PDIGIT_LOCUS10677</name>
</gene>
<evidence type="ECO:0000313" key="1">
    <source>
        <dbReference type="EMBL" id="CAI6337564.1"/>
    </source>
</evidence>
<organism evidence="1 2">
    <name type="scientific">Periconia digitata</name>
    <dbReference type="NCBI Taxonomy" id="1303443"/>
    <lineage>
        <taxon>Eukaryota</taxon>
        <taxon>Fungi</taxon>
        <taxon>Dikarya</taxon>
        <taxon>Ascomycota</taxon>
        <taxon>Pezizomycotina</taxon>
        <taxon>Dothideomycetes</taxon>
        <taxon>Pleosporomycetidae</taxon>
        <taxon>Pleosporales</taxon>
        <taxon>Massarineae</taxon>
        <taxon>Periconiaceae</taxon>
        <taxon>Periconia</taxon>
    </lineage>
</organism>
<sequence>MGFTWDLCSIHHQKNDSLSSNAHRHVGESQLRSLHLPCNFQLSKCIYVAFSALLSTPQRTSPRIYGSPANGNRFDEAGAFALKHENCLCRSCEVRVRSWRANQRSPPVKSRSKTEPDGKVALNLDPLLTSVASSYTRYTLNEVSIAKSNIDNHQNPMTIAPETPPFQGSISGAPSNCPKLNSNTFEAEHYRAYWHTLQCLLTSEKGSSAVMFSSSLAALADVPTLTRRKWITLLGTLSDLGELDYPEYEGPDVQPFRKRRVIGE</sequence>
<protein>
    <submittedName>
        <fullName evidence="1">Uncharacterized protein</fullName>
    </submittedName>
</protein>
<dbReference type="EMBL" id="CAOQHR010000007">
    <property type="protein sequence ID" value="CAI6337564.1"/>
    <property type="molecule type" value="Genomic_DNA"/>
</dbReference>
<evidence type="ECO:0000313" key="2">
    <source>
        <dbReference type="Proteomes" id="UP001152607"/>
    </source>
</evidence>
<comment type="caution">
    <text evidence="1">The sequence shown here is derived from an EMBL/GenBank/DDBJ whole genome shotgun (WGS) entry which is preliminary data.</text>
</comment>